<keyword evidence="4 7" id="KW-0645">Protease</keyword>
<protein>
    <recommendedName>
        <fullName evidence="3 7">Signal peptidase I</fullName>
        <ecNumber evidence="3 7">3.4.21.89</ecNumber>
    </recommendedName>
</protein>
<dbReference type="Gene3D" id="2.10.109.10">
    <property type="entry name" value="Umud Fragment, subunit A"/>
    <property type="match status" value="1"/>
</dbReference>
<comment type="similarity">
    <text evidence="2 8">Belongs to the peptidase S26 family.</text>
</comment>
<dbReference type="PRINTS" id="PR00727">
    <property type="entry name" value="LEADERPTASE"/>
</dbReference>
<dbReference type="EC" id="3.4.21.89" evidence="3 7"/>
<evidence type="ECO:0000256" key="3">
    <source>
        <dbReference type="ARBA" id="ARBA00013208"/>
    </source>
</evidence>
<dbReference type="CDD" id="cd06530">
    <property type="entry name" value="S26_SPase_I"/>
    <property type="match status" value="1"/>
</dbReference>
<dbReference type="PROSITE" id="PS00761">
    <property type="entry name" value="SPASE_I_3"/>
    <property type="match status" value="1"/>
</dbReference>
<feature type="transmembrane region" description="Helical" evidence="7">
    <location>
        <begin position="12"/>
        <end position="35"/>
    </location>
</feature>
<keyword evidence="5 7" id="KW-0378">Hydrolase</keyword>
<dbReference type="SUPFAM" id="SSF51306">
    <property type="entry name" value="LexA/Signal peptidase"/>
    <property type="match status" value="1"/>
</dbReference>
<dbReference type="GO" id="GO:0009003">
    <property type="term" value="F:signal peptidase activity"/>
    <property type="evidence" value="ECO:0007669"/>
    <property type="project" value="UniProtKB-EC"/>
</dbReference>
<dbReference type="InterPro" id="IPR019533">
    <property type="entry name" value="Peptidase_S26"/>
</dbReference>
<name>A0A2M7QEK6_9BACT</name>
<dbReference type="Pfam" id="PF10502">
    <property type="entry name" value="Peptidase_S26"/>
    <property type="match status" value="1"/>
</dbReference>
<dbReference type="GO" id="GO:0006465">
    <property type="term" value="P:signal peptide processing"/>
    <property type="evidence" value="ECO:0007669"/>
    <property type="project" value="InterPro"/>
</dbReference>
<dbReference type="InterPro" id="IPR019757">
    <property type="entry name" value="Pept_S26A_signal_pept_1_Lys-AS"/>
</dbReference>
<keyword evidence="7" id="KW-0472">Membrane</keyword>
<dbReference type="GO" id="GO:0016020">
    <property type="term" value="C:membrane"/>
    <property type="evidence" value="ECO:0007669"/>
    <property type="project" value="UniProtKB-SubCell"/>
</dbReference>
<evidence type="ECO:0000313" key="11">
    <source>
        <dbReference type="Proteomes" id="UP000230108"/>
    </source>
</evidence>
<gene>
    <name evidence="10" type="primary">lepB</name>
    <name evidence="10" type="ORF">COY90_01865</name>
</gene>
<evidence type="ECO:0000256" key="6">
    <source>
        <dbReference type="PIRSR" id="PIRSR600223-1"/>
    </source>
</evidence>
<dbReference type="InterPro" id="IPR019758">
    <property type="entry name" value="Pept_S26A_signal_pept_1_CS"/>
</dbReference>
<organism evidence="10 11">
    <name type="scientific">Candidatus Roizmanbacteria bacterium CG_4_10_14_0_8_um_filter_39_9</name>
    <dbReference type="NCBI Taxonomy" id="1974829"/>
    <lineage>
        <taxon>Bacteria</taxon>
        <taxon>Candidatus Roizmaniibacteriota</taxon>
    </lineage>
</organism>
<comment type="catalytic activity">
    <reaction evidence="1 7">
        <text>Cleavage of hydrophobic, N-terminal signal or leader sequences from secreted and periplasmic proteins.</text>
        <dbReference type="EC" id="3.4.21.89"/>
    </reaction>
</comment>
<dbReference type="InterPro" id="IPR019756">
    <property type="entry name" value="Pept_S26A_signal_pept_1_Ser-AS"/>
</dbReference>
<dbReference type="NCBIfam" id="TIGR02227">
    <property type="entry name" value="sigpep_I_bact"/>
    <property type="match status" value="1"/>
</dbReference>
<evidence type="ECO:0000256" key="2">
    <source>
        <dbReference type="ARBA" id="ARBA00009370"/>
    </source>
</evidence>
<sequence length="206" mass="23239">MDMMRILKGMFEFVMDILETVVFIGSLFIVVYLFIMQPNQVKGASMDPTFNSGDYIFTSKITYKMRGFERGDVVVFKSPKNPDIEYIKRIIGLPGDEVMVKDSVVSVNGIVLDEGYISDKTNLWEGGFSKNGEPTKVPPGEIFVMGDNRPRSSDSREFGPVPESSVIGHVFYRYFPANKVGTINNPFPVKLRSDILILRGYFLSFS</sequence>
<dbReference type="GO" id="GO:0004252">
    <property type="term" value="F:serine-type endopeptidase activity"/>
    <property type="evidence" value="ECO:0007669"/>
    <property type="project" value="InterPro"/>
</dbReference>
<dbReference type="PROSITE" id="PS00501">
    <property type="entry name" value="SPASE_I_1"/>
    <property type="match status" value="1"/>
</dbReference>
<evidence type="ECO:0000256" key="4">
    <source>
        <dbReference type="ARBA" id="ARBA00022670"/>
    </source>
</evidence>
<dbReference type="InterPro" id="IPR000223">
    <property type="entry name" value="Pept_S26A_signal_pept_1"/>
</dbReference>
<evidence type="ECO:0000256" key="5">
    <source>
        <dbReference type="ARBA" id="ARBA00022801"/>
    </source>
</evidence>
<reference evidence="11" key="1">
    <citation type="submission" date="2017-09" db="EMBL/GenBank/DDBJ databases">
        <title>Depth-based differentiation of microbial function through sediment-hosted aquifers and enrichment of novel symbionts in the deep terrestrial subsurface.</title>
        <authorList>
            <person name="Probst A.J."/>
            <person name="Ladd B."/>
            <person name="Jarett J.K."/>
            <person name="Geller-Mcgrath D.E."/>
            <person name="Sieber C.M.K."/>
            <person name="Emerson J.B."/>
            <person name="Anantharaman K."/>
            <person name="Thomas B.C."/>
            <person name="Malmstrom R."/>
            <person name="Stieglmeier M."/>
            <person name="Klingl A."/>
            <person name="Woyke T."/>
            <person name="Ryan C.M."/>
            <person name="Banfield J.F."/>
        </authorList>
    </citation>
    <scope>NUCLEOTIDE SEQUENCE [LARGE SCALE GENOMIC DNA]</scope>
</reference>
<keyword evidence="7" id="KW-0812">Transmembrane</keyword>
<evidence type="ECO:0000256" key="1">
    <source>
        <dbReference type="ARBA" id="ARBA00000677"/>
    </source>
</evidence>
<evidence type="ECO:0000259" key="9">
    <source>
        <dbReference type="Pfam" id="PF10502"/>
    </source>
</evidence>
<accession>A0A2M7QEK6</accession>
<dbReference type="InterPro" id="IPR036286">
    <property type="entry name" value="LexA/Signal_pep-like_sf"/>
</dbReference>
<dbReference type="Proteomes" id="UP000230108">
    <property type="component" value="Unassembled WGS sequence"/>
</dbReference>
<proteinExistence type="inferred from homology"/>
<feature type="active site" evidence="6">
    <location>
        <position position="88"/>
    </location>
</feature>
<dbReference type="PANTHER" id="PTHR43390:SF1">
    <property type="entry name" value="CHLOROPLAST PROCESSING PEPTIDASE"/>
    <property type="match status" value="1"/>
</dbReference>
<dbReference type="PROSITE" id="PS00760">
    <property type="entry name" value="SPASE_I_2"/>
    <property type="match status" value="1"/>
</dbReference>
<comment type="caution">
    <text evidence="10">The sequence shown here is derived from an EMBL/GenBank/DDBJ whole genome shotgun (WGS) entry which is preliminary data.</text>
</comment>
<comment type="subcellular location">
    <subcellularLocation>
        <location evidence="8">Membrane</location>
        <topology evidence="8">Single-pass type II membrane protein</topology>
    </subcellularLocation>
</comment>
<dbReference type="PANTHER" id="PTHR43390">
    <property type="entry name" value="SIGNAL PEPTIDASE I"/>
    <property type="match status" value="1"/>
</dbReference>
<feature type="active site" evidence="6">
    <location>
        <position position="45"/>
    </location>
</feature>
<evidence type="ECO:0000313" key="10">
    <source>
        <dbReference type="EMBL" id="PIY69192.1"/>
    </source>
</evidence>
<dbReference type="EMBL" id="PFLF01000043">
    <property type="protein sequence ID" value="PIY69192.1"/>
    <property type="molecule type" value="Genomic_DNA"/>
</dbReference>
<dbReference type="AlphaFoldDB" id="A0A2M7QEK6"/>
<evidence type="ECO:0000256" key="8">
    <source>
        <dbReference type="RuleBase" id="RU362042"/>
    </source>
</evidence>
<feature type="domain" description="Peptidase S26" evidence="9">
    <location>
        <begin position="16"/>
        <end position="174"/>
    </location>
</feature>
<keyword evidence="7" id="KW-1133">Transmembrane helix</keyword>
<evidence type="ECO:0000256" key="7">
    <source>
        <dbReference type="RuleBase" id="RU003993"/>
    </source>
</evidence>